<name>A0A9X9WE79_9PROT</name>
<reference evidence="2" key="3">
    <citation type="journal article" date="2021" name="Syst. Appl. Microbiol.">
        <title>Roseomonas hellenica sp. nov., isolated from roots of wild-growing Alkanna tinctoria.</title>
        <authorList>
            <person name="Rat A."/>
            <person name="Naranjo H.D."/>
            <person name="Lebbe L."/>
            <person name="Cnockaert M."/>
            <person name="Krigas N."/>
            <person name="Grigoriadou K."/>
            <person name="Maloupa E."/>
            <person name="Willems A."/>
        </authorList>
    </citation>
    <scope>NUCLEOTIDE SEQUENCE</scope>
    <source>
        <strain evidence="2">LMG 31161</strain>
    </source>
</reference>
<evidence type="ECO:0000313" key="3">
    <source>
        <dbReference type="EMBL" id="NKE17925.1"/>
    </source>
</evidence>
<dbReference type="EMBL" id="JAAVUP010000003">
    <property type="protein sequence ID" value="NKE17925.1"/>
    <property type="molecule type" value="Genomic_DNA"/>
</dbReference>
<evidence type="ECO:0000313" key="4">
    <source>
        <dbReference type="Proteomes" id="UP000746741"/>
    </source>
</evidence>
<dbReference type="Proteomes" id="UP001138708">
    <property type="component" value="Unassembled WGS sequence"/>
</dbReference>
<organism evidence="2 5">
    <name type="scientific">Neoroseomonas oryzicola</name>
    <dbReference type="NCBI Taxonomy" id="535904"/>
    <lineage>
        <taxon>Bacteria</taxon>
        <taxon>Pseudomonadati</taxon>
        <taxon>Pseudomonadota</taxon>
        <taxon>Alphaproteobacteria</taxon>
        <taxon>Acetobacterales</taxon>
        <taxon>Acetobacteraceae</taxon>
        <taxon>Neoroseomonas</taxon>
    </lineage>
</organism>
<reference evidence="3 4" key="2">
    <citation type="submission" date="2020-02" db="EMBL/GenBank/DDBJ databases">
        <authorList>
            <person name="Sun Q."/>
            <person name="Inoue M."/>
        </authorList>
    </citation>
    <scope>NUCLEOTIDE SEQUENCE [LARGE SCALE GENOMIC DNA]</scope>
    <source>
        <strain evidence="3 4">KCTC 22478</strain>
    </source>
</reference>
<dbReference type="Proteomes" id="UP000746741">
    <property type="component" value="Unassembled WGS sequence"/>
</dbReference>
<comment type="caution">
    <text evidence="2">The sequence shown here is derived from an EMBL/GenBank/DDBJ whole genome shotgun (WGS) entry which is preliminary data.</text>
</comment>
<dbReference type="InterPro" id="IPR036010">
    <property type="entry name" value="2Fe-2S_ferredoxin-like_sf"/>
</dbReference>
<keyword evidence="4" id="KW-1185">Reference proteome</keyword>
<dbReference type="Pfam" id="PF13510">
    <property type="entry name" value="Fer2_4"/>
    <property type="match status" value="1"/>
</dbReference>
<reference evidence="2" key="1">
    <citation type="submission" date="2020-01" db="EMBL/GenBank/DDBJ databases">
        <authorList>
            <person name="Rat A."/>
        </authorList>
    </citation>
    <scope>NUCLEOTIDE SEQUENCE</scope>
    <source>
        <strain evidence="2">LMG 31161</strain>
    </source>
</reference>
<dbReference type="AlphaFoldDB" id="A0A9X9WE79"/>
<dbReference type="EMBL" id="JAAEDK010000009">
    <property type="protein sequence ID" value="MBR0658639.1"/>
    <property type="molecule type" value="Genomic_DNA"/>
</dbReference>
<dbReference type="SUPFAM" id="SSF54292">
    <property type="entry name" value="2Fe-2S ferredoxin-like"/>
    <property type="match status" value="1"/>
</dbReference>
<evidence type="ECO:0000313" key="2">
    <source>
        <dbReference type="EMBL" id="MBR0658639.1"/>
    </source>
</evidence>
<accession>A0A9X9WE79</accession>
<dbReference type="Gene3D" id="3.10.20.440">
    <property type="entry name" value="2Fe-2S iron-sulphur cluster binding domain, sarcosine oxidase, alpha subunit, N-terminal domain"/>
    <property type="match status" value="1"/>
</dbReference>
<gene>
    <name evidence="3" type="ORF">GWK15_13315</name>
    <name evidence="2" type="ORF">GXW75_05220</name>
</gene>
<proteinExistence type="predicted"/>
<protein>
    <submittedName>
        <fullName evidence="2">(2Fe-2S)-binding protein</fullName>
    </submittedName>
</protein>
<evidence type="ECO:0000256" key="1">
    <source>
        <dbReference type="ARBA" id="ARBA00023002"/>
    </source>
</evidence>
<sequence length="90" mass="9554">MDQRIAGFSRPDPVTIMVRGRPFVAHPGESLAAALIAAGLWRFGEGEDPARPRAPVCMMGVCQQCLLRVDGRLVQACLTPVVAGQVVTPA</sequence>
<evidence type="ECO:0000313" key="5">
    <source>
        <dbReference type="Proteomes" id="UP001138708"/>
    </source>
</evidence>
<keyword evidence="1" id="KW-0560">Oxidoreductase</keyword>
<dbReference type="GO" id="GO:0016491">
    <property type="term" value="F:oxidoreductase activity"/>
    <property type="evidence" value="ECO:0007669"/>
    <property type="project" value="UniProtKB-KW"/>
</dbReference>
<dbReference type="RefSeq" id="WP_168041819.1">
    <property type="nucleotide sequence ID" value="NZ_JAAEDK010000009.1"/>
</dbReference>
<dbReference type="InterPro" id="IPR042204">
    <property type="entry name" value="2Fe-2S-bd_N"/>
</dbReference>
<dbReference type="GO" id="GO:0051536">
    <property type="term" value="F:iron-sulfur cluster binding"/>
    <property type="evidence" value="ECO:0007669"/>
    <property type="project" value="InterPro"/>
</dbReference>